<dbReference type="PROSITE" id="PS00844">
    <property type="entry name" value="DALA_DALA_LIGASE_2"/>
    <property type="match status" value="1"/>
</dbReference>
<dbReference type="PANTHER" id="PTHR23132:SF25">
    <property type="entry name" value="D-ALANINE--D-ALANINE LIGASE A"/>
    <property type="match status" value="1"/>
</dbReference>
<evidence type="ECO:0000256" key="1">
    <source>
        <dbReference type="ARBA" id="ARBA00001936"/>
    </source>
</evidence>
<evidence type="ECO:0000256" key="7">
    <source>
        <dbReference type="ARBA" id="ARBA00022840"/>
    </source>
</evidence>
<comment type="cofactor">
    <cofactor evidence="1">
        <name>Mn(2+)</name>
        <dbReference type="ChEBI" id="CHEBI:29035"/>
    </cofactor>
</comment>
<evidence type="ECO:0000256" key="12">
    <source>
        <dbReference type="ARBA" id="ARBA00023316"/>
    </source>
</evidence>
<keyword evidence="11" id="KW-0464">Manganese</keyword>
<gene>
    <name evidence="13" type="primary">ddl</name>
    <name evidence="17" type="ORF">J2S03_002660</name>
</gene>
<dbReference type="Pfam" id="PF01820">
    <property type="entry name" value="Dala_Dala_lig_N"/>
    <property type="match status" value="1"/>
</dbReference>
<evidence type="ECO:0000256" key="15">
    <source>
        <dbReference type="SAM" id="MobiDB-lite"/>
    </source>
</evidence>
<dbReference type="Gene3D" id="3.30.470.20">
    <property type="entry name" value="ATP-grasp fold, B domain"/>
    <property type="match status" value="1"/>
</dbReference>
<evidence type="ECO:0000256" key="13">
    <source>
        <dbReference type="HAMAP-Rule" id="MF_00047"/>
    </source>
</evidence>
<dbReference type="PANTHER" id="PTHR23132">
    <property type="entry name" value="D-ALANINE--D-ALANINE LIGASE"/>
    <property type="match status" value="1"/>
</dbReference>
<evidence type="ECO:0000256" key="9">
    <source>
        <dbReference type="ARBA" id="ARBA00022960"/>
    </source>
</evidence>
<dbReference type="PIRSF" id="PIRSF039102">
    <property type="entry name" value="Ddl/VanB"/>
    <property type="match status" value="1"/>
</dbReference>
<keyword evidence="5" id="KW-0479">Metal-binding</keyword>
<keyword evidence="12 13" id="KW-0961">Cell wall biogenesis/degradation</keyword>
<feature type="domain" description="ATP-grasp" evidence="16">
    <location>
        <begin position="164"/>
        <end position="370"/>
    </location>
</feature>
<keyword evidence="18" id="KW-1185">Reference proteome</keyword>
<dbReference type="InterPro" id="IPR005905">
    <property type="entry name" value="D_ala_D_ala"/>
</dbReference>
<comment type="similarity">
    <text evidence="3 13">Belongs to the D-alanine--D-alanine ligase family.</text>
</comment>
<evidence type="ECO:0000256" key="8">
    <source>
        <dbReference type="ARBA" id="ARBA00022842"/>
    </source>
</evidence>
<dbReference type="SUPFAM" id="SSF52440">
    <property type="entry name" value="PreATP-grasp domain"/>
    <property type="match status" value="1"/>
</dbReference>
<comment type="cofactor">
    <cofactor evidence="2">
        <name>Mg(2+)</name>
        <dbReference type="ChEBI" id="CHEBI:18420"/>
    </cofactor>
</comment>
<dbReference type="InterPro" id="IPR013815">
    <property type="entry name" value="ATP_grasp_subdomain_1"/>
</dbReference>
<keyword evidence="10 13" id="KW-0573">Peptidoglycan synthesis</keyword>
<comment type="subcellular location">
    <subcellularLocation>
        <location evidence="13">Cytoplasm</location>
    </subcellularLocation>
</comment>
<evidence type="ECO:0000256" key="2">
    <source>
        <dbReference type="ARBA" id="ARBA00001946"/>
    </source>
</evidence>
<dbReference type="RefSeq" id="WP_274457525.1">
    <property type="nucleotide sequence ID" value="NZ_CP067097.1"/>
</dbReference>
<evidence type="ECO:0000256" key="4">
    <source>
        <dbReference type="ARBA" id="ARBA00022598"/>
    </source>
</evidence>
<keyword evidence="9 13" id="KW-0133">Cell shape</keyword>
<comment type="pathway">
    <text evidence="13">Cell wall biogenesis; peptidoglycan biosynthesis.</text>
</comment>
<keyword evidence="6 14" id="KW-0547">Nucleotide-binding</keyword>
<keyword evidence="13" id="KW-0963">Cytoplasm</keyword>
<reference evidence="17 18" key="1">
    <citation type="submission" date="2023-07" db="EMBL/GenBank/DDBJ databases">
        <title>Genomic Encyclopedia of Type Strains, Phase IV (KMG-IV): sequencing the most valuable type-strain genomes for metagenomic binning, comparative biology and taxonomic classification.</title>
        <authorList>
            <person name="Goeker M."/>
        </authorList>
    </citation>
    <scope>NUCLEOTIDE SEQUENCE [LARGE SCALE GENOMIC DNA]</scope>
    <source>
        <strain evidence="17 18">DSM 4006</strain>
    </source>
</reference>
<protein>
    <recommendedName>
        <fullName evidence="13">D-alanine--D-alanine ligase</fullName>
        <ecNumber evidence="13">6.3.2.4</ecNumber>
    </recommendedName>
    <alternativeName>
        <fullName evidence="13">D-Ala-D-Ala ligase</fullName>
    </alternativeName>
    <alternativeName>
        <fullName evidence="13">D-alanylalanine synthetase</fullName>
    </alternativeName>
</protein>
<dbReference type="Gene3D" id="3.30.1490.20">
    <property type="entry name" value="ATP-grasp fold, A domain"/>
    <property type="match status" value="1"/>
</dbReference>
<evidence type="ECO:0000313" key="18">
    <source>
        <dbReference type="Proteomes" id="UP001232973"/>
    </source>
</evidence>
<dbReference type="NCBIfam" id="TIGR01205">
    <property type="entry name" value="D_ala_D_alaTIGR"/>
    <property type="match status" value="1"/>
</dbReference>
<keyword evidence="7 14" id="KW-0067">ATP-binding</keyword>
<name>A0ABT9XKG9_9BACL</name>
<comment type="catalytic activity">
    <reaction evidence="13">
        <text>2 D-alanine + ATP = D-alanyl-D-alanine + ADP + phosphate + H(+)</text>
        <dbReference type="Rhea" id="RHEA:11224"/>
        <dbReference type="ChEBI" id="CHEBI:15378"/>
        <dbReference type="ChEBI" id="CHEBI:30616"/>
        <dbReference type="ChEBI" id="CHEBI:43474"/>
        <dbReference type="ChEBI" id="CHEBI:57416"/>
        <dbReference type="ChEBI" id="CHEBI:57822"/>
        <dbReference type="ChEBI" id="CHEBI:456216"/>
        <dbReference type="EC" id="6.3.2.4"/>
    </reaction>
</comment>
<keyword evidence="4 13" id="KW-0436">Ligase</keyword>
<dbReference type="Proteomes" id="UP001232973">
    <property type="component" value="Unassembled WGS sequence"/>
</dbReference>
<dbReference type="InterPro" id="IPR016185">
    <property type="entry name" value="PreATP-grasp_dom_sf"/>
</dbReference>
<sequence length="386" mass="41630">MSQRIRVGVIFGGKSGEHEVSILSGQSILKALDPEKYIAVPIGITRRGEWVVGAEAAQVLQEAAQIQLGGPPEPSSIDAGADRDAAVGQPGAGPHAVPASQPGETALTLVPPALVESFDVVIPVLHGPNGEDGTIQGMLELFDIPYVGAGVLASAVGMDKVFMKKLFASAGLPQAAYTFYTRKTWESDPEAVLADVEAKLGYPCFVKPANMGSSVGISKAKNRTGLTAAFKLAAKYDRKIIVEEGLNVREVEVAVLGNDEPKASVPGEIVPSNEFYDYNAKYVTGDSALIIPAPLPPDVTEEVRRLAVEAYRAVDCTGLARMDFFVERETDRVLVNEINTMPGFTRFSMYPKLWEATGVSYAELIDQLIQLAIERHRETRRRTFDL</sequence>
<dbReference type="EC" id="6.3.2.4" evidence="13"/>
<evidence type="ECO:0000256" key="11">
    <source>
        <dbReference type="ARBA" id="ARBA00023211"/>
    </source>
</evidence>
<feature type="region of interest" description="Disordered" evidence="15">
    <location>
        <begin position="67"/>
        <end position="103"/>
    </location>
</feature>
<dbReference type="EMBL" id="JAUSTP010000024">
    <property type="protein sequence ID" value="MDQ0190793.1"/>
    <property type="molecule type" value="Genomic_DNA"/>
</dbReference>
<dbReference type="Gene3D" id="3.40.50.20">
    <property type="match status" value="1"/>
</dbReference>
<evidence type="ECO:0000259" key="16">
    <source>
        <dbReference type="PROSITE" id="PS50975"/>
    </source>
</evidence>
<dbReference type="InterPro" id="IPR011127">
    <property type="entry name" value="Dala_Dala_lig_N"/>
</dbReference>
<dbReference type="GO" id="GO:0008716">
    <property type="term" value="F:D-alanine-D-alanine ligase activity"/>
    <property type="evidence" value="ECO:0007669"/>
    <property type="project" value="UniProtKB-EC"/>
</dbReference>
<organism evidence="17 18">
    <name type="scientific">Alicyclobacillus cycloheptanicus</name>
    <dbReference type="NCBI Taxonomy" id="1457"/>
    <lineage>
        <taxon>Bacteria</taxon>
        <taxon>Bacillati</taxon>
        <taxon>Bacillota</taxon>
        <taxon>Bacilli</taxon>
        <taxon>Bacillales</taxon>
        <taxon>Alicyclobacillaceae</taxon>
        <taxon>Alicyclobacillus</taxon>
    </lineage>
</organism>
<dbReference type="PROSITE" id="PS50975">
    <property type="entry name" value="ATP_GRASP"/>
    <property type="match status" value="1"/>
</dbReference>
<evidence type="ECO:0000313" key="17">
    <source>
        <dbReference type="EMBL" id="MDQ0190793.1"/>
    </source>
</evidence>
<dbReference type="HAMAP" id="MF_00047">
    <property type="entry name" value="Dala_Dala_lig"/>
    <property type="match status" value="1"/>
</dbReference>
<comment type="caution">
    <text evidence="17">The sequence shown here is derived from an EMBL/GenBank/DDBJ whole genome shotgun (WGS) entry which is preliminary data.</text>
</comment>
<dbReference type="InterPro" id="IPR011095">
    <property type="entry name" value="Dala_Dala_lig_C"/>
</dbReference>
<dbReference type="NCBIfam" id="NF002528">
    <property type="entry name" value="PRK01966.1-4"/>
    <property type="match status" value="1"/>
</dbReference>
<comment type="function">
    <text evidence="13">Cell wall formation.</text>
</comment>
<evidence type="ECO:0000256" key="6">
    <source>
        <dbReference type="ARBA" id="ARBA00022741"/>
    </source>
</evidence>
<dbReference type="InterPro" id="IPR011761">
    <property type="entry name" value="ATP-grasp"/>
</dbReference>
<proteinExistence type="inferred from homology"/>
<dbReference type="Pfam" id="PF07478">
    <property type="entry name" value="Dala_Dala_lig_C"/>
    <property type="match status" value="1"/>
</dbReference>
<evidence type="ECO:0000256" key="3">
    <source>
        <dbReference type="ARBA" id="ARBA00010871"/>
    </source>
</evidence>
<evidence type="ECO:0000256" key="5">
    <source>
        <dbReference type="ARBA" id="ARBA00022723"/>
    </source>
</evidence>
<evidence type="ECO:0000256" key="14">
    <source>
        <dbReference type="PROSITE-ProRule" id="PRU00409"/>
    </source>
</evidence>
<dbReference type="NCBIfam" id="NF002378">
    <property type="entry name" value="PRK01372.1"/>
    <property type="match status" value="1"/>
</dbReference>
<dbReference type="SUPFAM" id="SSF56059">
    <property type="entry name" value="Glutathione synthetase ATP-binding domain-like"/>
    <property type="match status" value="1"/>
</dbReference>
<evidence type="ECO:0000256" key="10">
    <source>
        <dbReference type="ARBA" id="ARBA00022984"/>
    </source>
</evidence>
<keyword evidence="8" id="KW-0460">Magnesium</keyword>
<dbReference type="NCBIfam" id="NF002526">
    <property type="entry name" value="PRK01966.1-2"/>
    <property type="match status" value="1"/>
</dbReference>
<accession>A0ABT9XKG9</accession>
<dbReference type="InterPro" id="IPR000291">
    <property type="entry name" value="D-Ala_lig_Van_CS"/>
</dbReference>
<dbReference type="PROSITE" id="PS00843">
    <property type="entry name" value="DALA_DALA_LIGASE_1"/>
    <property type="match status" value="1"/>
</dbReference>